<proteinExistence type="predicted"/>
<evidence type="ECO:0000313" key="3">
    <source>
        <dbReference type="Proteomes" id="UP000075714"/>
    </source>
</evidence>
<dbReference type="AlphaFoldDB" id="A0A150G992"/>
<dbReference type="OrthoDB" id="513406at2759"/>
<dbReference type="Proteomes" id="UP000075714">
    <property type="component" value="Unassembled WGS sequence"/>
</dbReference>
<sequence>MASRYPAESSALAAAFPALRGPLLQQLHAHAGSPPASLSPPERVYSLAQLEAEAAADASLWCEGTRPGAAEKTPLQSATLTAGELVSLMQGKRGVVIVQLWNGFEPARGQPLYDPWVIPLLEAALATPGLRAVPSVAPGGVGLTAVVFADKEPWSVWGPHLASFGCQARANAVAGSAYYKVLIGKILGYADENIYGYVRSVGGGLTPAVISQVETDLKKLSKAKPKLPWNREGSRGAKKAAGGKGGAAAPPPAAGPAPGRARRGGGGEGLLGAPLPVDGGGTE</sequence>
<gene>
    <name evidence="2" type="ORF">GPECTOR_44g73</name>
</gene>
<organism evidence="2 3">
    <name type="scientific">Gonium pectorale</name>
    <name type="common">Green alga</name>
    <dbReference type="NCBI Taxonomy" id="33097"/>
    <lineage>
        <taxon>Eukaryota</taxon>
        <taxon>Viridiplantae</taxon>
        <taxon>Chlorophyta</taxon>
        <taxon>core chlorophytes</taxon>
        <taxon>Chlorophyceae</taxon>
        <taxon>CS clade</taxon>
        <taxon>Chlamydomonadales</taxon>
        <taxon>Volvocaceae</taxon>
        <taxon>Gonium</taxon>
    </lineage>
</organism>
<reference evidence="3" key="1">
    <citation type="journal article" date="2016" name="Nat. Commun.">
        <title>The Gonium pectorale genome demonstrates co-option of cell cycle regulation during the evolution of multicellularity.</title>
        <authorList>
            <person name="Hanschen E.R."/>
            <person name="Marriage T.N."/>
            <person name="Ferris P.J."/>
            <person name="Hamaji T."/>
            <person name="Toyoda A."/>
            <person name="Fujiyama A."/>
            <person name="Neme R."/>
            <person name="Noguchi H."/>
            <person name="Minakuchi Y."/>
            <person name="Suzuki M."/>
            <person name="Kawai-Toyooka H."/>
            <person name="Smith D.R."/>
            <person name="Sparks H."/>
            <person name="Anderson J."/>
            <person name="Bakaric R."/>
            <person name="Luria V."/>
            <person name="Karger A."/>
            <person name="Kirschner M.W."/>
            <person name="Durand P.M."/>
            <person name="Michod R.E."/>
            <person name="Nozaki H."/>
            <person name="Olson B.J."/>
        </authorList>
    </citation>
    <scope>NUCLEOTIDE SEQUENCE [LARGE SCALE GENOMIC DNA]</scope>
    <source>
        <strain evidence="3">NIES-2863</strain>
    </source>
</reference>
<comment type="caution">
    <text evidence="2">The sequence shown here is derived from an EMBL/GenBank/DDBJ whole genome shotgun (WGS) entry which is preliminary data.</text>
</comment>
<dbReference type="EMBL" id="LSYV01000045">
    <property type="protein sequence ID" value="KXZ46398.1"/>
    <property type="molecule type" value="Genomic_DNA"/>
</dbReference>
<evidence type="ECO:0000313" key="2">
    <source>
        <dbReference type="EMBL" id="KXZ46398.1"/>
    </source>
</evidence>
<feature type="region of interest" description="Disordered" evidence="1">
    <location>
        <begin position="222"/>
        <end position="283"/>
    </location>
</feature>
<evidence type="ECO:0000256" key="1">
    <source>
        <dbReference type="SAM" id="MobiDB-lite"/>
    </source>
</evidence>
<name>A0A150G992_GONPE</name>
<keyword evidence="3" id="KW-1185">Reference proteome</keyword>
<accession>A0A150G992</accession>
<protein>
    <submittedName>
        <fullName evidence="2">Uncharacterized protein</fullName>
    </submittedName>
</protein>